<comment type="caution">
    <text evidence="2">The sequence shown here is derived from an EMBL/GenBank/DDBJ whole genome shotgun (WGS) entry which is preliminary data.</text>
</comment>
<evidence type="ECO:0000313" key="3">
    <source>
        <dbReference type="Proteomes" id="UP000770661"/>
    </source>
</evidence>
<organism evidence="2 3">
    <name type="scientific">Chionoecetes opilio</name>
    <name type="common">Atlantic snow crab</name>
    <name type="synonym">Cancer opilio</name>
    <dbReference type="NCBI Taxonomy" id="41210"/>
    <lineage>
        <taxon>Eukaryota</taxon>
        <taxon>Metazoa</taxon>
        <taxon>Ecdysozoa</taxon>
        <taxon>Arthropoda</taxon>
        <taxon>Crustacea</taxon>
        <taxon>Multicrustacea</taxon>
        <taxon>Malacostraca</taxon>
        <taxon>Eumalacostraca</taxon>
        <taxon>Eucarida</taxon>
        <taxon>Decapoda</taxon>
        <taxon>Pleocyemata</taxon>
        <taxon>Brachyura</taxon>
        <taxon>Eubrachyura</taxon>
        <taxon>Majoidea</taxon>
        <taxon>Majidae</taxon>
        <taxon>Chionoecetes</taxon>
    </lineage>
</organism>
<evidence type="ECO:0000313" key="2">
    <source>
        <dbReference type="EMBL" id="KAG0712479.1"/>
    </source>
</evidence>
<feature type="compositionally biased region" description="Acidic residues" evidence="1">
    <location>
        <begin position="230"/>
        <end position="243"/>
    </location>
</feature>
<sequence>MGISYSNVLLLRDIWTMHDLKRCSVCPDEIAEGVPSISIIDNDDFRNDTLTGGGTAHRCNWMFLQRLERLVQKEDASTEDEHECINDTKNVSLALTEKATEMQTVMPFRTIRIGEPAIRPCHYGKEDLFEFIRHVIYGDHKSKTMAEARTKKWKRMKNKSFLRLPPDADSLRQHCLRANYLAYLVRYPSLKHHPSPIGHGWELVDGRCRPVRHTQPALPKHLPALSPAEASEEDESDYDDGKDDDVQGRKGDSSEDDDSECSDSD</sequence>
<reference evidence="2" key="1">
    <citation type="submission" date="2020-07" db="EMBL/GenBank/DDBJ databases">
        <title>The High-quality genome of the commercially important snow crab, Chionoecetes opilio.</title>
        <authorList>
            <person name="Jeong J.-H."/>
            <person name="Ryu S."/>
        </authorList>
    </citation>
    <scope>NUCLEOTIDE SEQUENCE</scope>
    <source>
        <strain evidence="2">MADBK_172401_WGS</strain>
        <tissue evidence="2">Digestive gland</tissue>
    </source>
</reference>
<name>A0A8J4XTA1_CHIOP</name>
<feature type="compositionally biased region" description="Acidic residues" evidence="1">
    <location>
        <begin position="254"/>
        <end position="265"/>
    </location>
</feature>
<feature type="region of interest" description="Disordered" evidence="1">
    <location>
        <begin position="214"/>
        <end position="265"/>
    </location>
</feature>
<evidence type="ECO:0000256" key="1">
    <source>
        <dbReference type="SAM" id="MobiDB-lite"/>
    </source>
</evidence>
<accession>A0A8J4XTA1</accession>
<feature type="compositionally biased region" description="Basic and acidic residues" evidence="1">
    <location>
        <begin position="244"/>
        <end position="253"/>
    </location>
</feature>
<dbReference type="EMBL" id="JACEEZ010022385">
    <property type="protein sequence ID" value="KAG0712479.1"/>
    <property type="molecule type" value="Genomic_DNA"/>
</dbReference>
<protein>
    <submittedName>
        <fullName evidence="2">Uncharacterized protein</fullName>
    </submittedName>
</protein>
<dbReference type="OrthoDB" id="10051367at2759"/>
<dbReference type="Proteomes" id="UP000770661">
    <property type="component" value="Unassembled WGS sequence"/>
</dbReference>
<proteinExistence type="predicted"/>
<dbReference type="AlphaFoldDB" id="A0A8J4XTA1"/>
<keyword evidence="3" id="KW-1185">Reference proteome</keyword>
<gene>
    <name evidence="2" type="ORF">GWK47_018370</name>
</gene>